<dbReference type="Gene3D" id="3.50.50.60">
    <property type="entry name" value="FAD/NAD(P)-binding domain"/>
    <property type="match status" value="2"/>
</dbReference>
<keyword evidence="2" id="KW-0560">Oxidoreductase</keyword>
<dbReference type="InterPro" id="IPR023753">
    <property type="entry name" value="FAD/NAD-binding_dom"/>
</dbReference>
<accession>A0ABC9Z1E9</accession>
<evidence type="ECO:0000313" key="5">
    <source>
        <dbReference type="EMBL" id="GAP31632.1"/>
    </source>
</evidence>
<dbReference type="InterPro" id="IPR050097">
    <property type="entry name" value="Ferredoxin-NADP_redctase_2"/>
</dbReference>
<dbReference type="Pfam" id="PF07992">
    <property type="entry name" value="Pyr_redox_2"/>
    <property type="match status" value="1"/>
</dbReference>
<protein>
    <submittedName>
        <fullName evidence="5">Thioredoxin reductase</fullName>
    </submittedName>
</protein>
<comment type="caution">
    <text evidence="5">The sequence shown here is derived from an EMBL/GenBank/DDBJ whole genome shotgun (WGS) entry which is preliminary data.</text>
</comment>
<dbReference type="SUPFAM" id="SSF51905">
    <property type="entry name" value="FAD/NAD(P)-binding domain"/>
    <property type="match status" value="1"/>
</dbReference>
<reference evidence="5 6" key="2">
    <citation type="journal article" date="2016" name="Genome Announc.">
        <title>Draft Genome Sequence of Erythromycin- and Oxytetracycline-Sensitive Nocardia seriolae Strain U-1 (NBRC 110359).</title>
        <authorList>
            <person name="Imajoh M."/>
            <person name="Sukeda M."/>
            <person name="Shimizu M."/>
            <person name="Yamane J."/>
            <person name="Ohnishi K."/>
            <person name="Oshima S."/>
        </authorList>
    </citation>
    <scope>NUCLEOTIDE SEQUENCE [LARGE SCALE GENOMIC DNA]</scope>
    <source>
        <strain evidence="5 6">U-1</strain>
    </source>
</reference>
<sequence>MVDSRRWLSMTDELNSSYDVVVVGGGAAGLNGGLMLARARRSVVVVDAGSPRNAPAEGVHGLFAREGVPPAELVARGRTEVRQYGGAVVSGEVSGIARDGDEFVVTLSDGRSTRARRLLVTSGLVDELPDIPGLRERWGRDVVHCPYCHGWEVRDRPIGVLGLGPMGIHLALLFRQWSSDVVYFAHTGTPPTEPESEQLAARGIRVVTGAIDAVEVSDDRIAGVRLADGTTVAREILAAPSRTVARAGFLADLGLRPTEHPSGVGEYLPADPVGRTETAGVWAAGNVTDVSAQVGAAAAAGAMAGAQINADLVAEDTRRAVDEYRALTRV</sequence>
<dbReference type="GO" id="GO:0004791">
    <property type="term" value="F:thioredoxin-disulfide reductase (NADPH) activity"/>
    <property type="evidence" value="ECO:0007669"/>
    <property type="project" value="UniProtKB-EC"/>
</dbReference>
<dbReference type="AlphaFoldDB" id="A0ABC9Z1E9"/>
<evidence type="ECO:0000256" key="1">
    <source>
        <dbReference type="ARBA" id="ARBA00022630"/>
    </source>
</evidence>
<organism evidence="5 6">
    <name type="scientific">Nocardia seriolae</name>
    <dbReference type="NCBI Taxonomy" id="37332"/>
    <lineage>
        <taxon>Bacteria</taxon>
        <taxon>Bacillati</taxon>
        <taxon>Actinomycetota</taxon>
        <taxon>Actinomycetes</taxon>
        <taxon>Mycobacteriales</taxon>
        <taxon>Nocardiaceae</taxon>
        <taxon>Nocardia</taxon>
    </lineage>
</organism>
<dbReference type="PRINTS" id="PR00368">
    <property type="entry name" value="FADPNR"/>
</dbReference>
<dbReference type="Proteomes" id="UP000037179">
    <property type="component" value="Unassembled WGS sequence"/>
</dbReference>
<evidence type="ECO:0000256" key="3">
    <source>
        <dbReference type="ARBA" id="ARBA00048132"/>
    </source>
</evidence>
<gene>
    <name evidence="5" type="ORF">NSK11_contig00121-0019</name>
</gene>
<name>A0ABC9Z1E9_9NOCA</name>
<evidence type="ECO:0000259" key="4">
    <source>
        <dbReference type="Pfam" id="PF07992"/>
    </source>
</evidence>
<keyword evidence="6" id="KW-1185">Reference proteome</keyword>
<dbReference type="PRINTS" id="PR00469">
    <property type="entry name" value="PNDRDTASEII"/>
</dbReference>
<evidence type="ECO:0000256" key="2">
    <source>
        <dbReference type="ARBA" id="ARBA00023002"/>
    </source>
</evidence>
<reference evidence="6" key="1">
    <citation type="submission" date="2015-07" db="EMBL/GenBank/DDBJ databases">
        <title>Nocardia seriolae U-1 whole genome shotgun sequence.</title>
        <authorList>
            <person name="Imajoh M."/>
            <person name="Fukumoto Y."/>
            <person name="Sukeda M."/>
            <person name="Yamane J."/>
            <person name="Yamasaki K."/>
            <person name="Shimizu M."/>
            <person name="Ohnishi K."/>
            <person name="Oshima S."/>
        </authorList>
    </citation>
    <scope>NUCLEOTIDE SEQUENCE [LARGE SCALE GENOMIC DNA]</scope>
    <source>
        <strain evidence="6">U-1</strain>
    </source>
</reference>
<dbReference type="PANTHER" id="PTHR48105">
    <property type="entry name" value="THIOREDOXIN REDUCTASE 1-RELATED-RELATED"/>
    <property type="match status" value="1"/>
</dbReference>
<evidence type="ECO:0000313" key="6">
    <source>
        <dbReference type="Proteomes" id="UP000037179"/>
    </source>
</evidence>
<feature type="domain" description="FAD/NAD(P)-binding" evidence="4">
    <location>
        <begin position="18"/>
        <end position="301"/>
    </location>
</feature>
<keyword evidence="1" id="KW-0285">Flavoprotein</keyword>
<comment type="catalytic activity">
    <reaction evidence="3">
        <text>[thioredoxin]-dithiol + NADP(+) = [thioredoxin]-disulfide + NADPH + H(+)</text>
        <dbReference type="Rhea" id="RHEA:20345"/>
        <dbReference type="Rhea" id="RHEA-COMP:10698"/>
        <dbReference type="Rhea" id="RHEA-COMP:10700"/>
        <dbReference type="ChEBI" id="CHEBI:15378"/>
        <dbReference type="ChEBI" id="CHEBI:29950"/>
        <dbReference type="ChEBI" id="CHEBI:50058"/>
        <dbReference type="ChEBI" id="CHEBI:57783"/>
        <dbReference type="ChEBI" id="CHEBI:58349"/>
        <dbReference type="EC" id="1.8.1.9"/>
    </reaction>
</comment>
<proteinExistence type="predicted"/>
<dbReference type="InterPro" id="IPR036188">
    <property type="entry name" value="FAD/NAD-bd_sf"/>
</dbReference>
<dbReference type="EMBL" id="BBYQ01000121">
    <property type="protein sequence ID" value="GAP31632.1"/>
    <property type="molecule type" value="Genomic_DNA"/>
</dbReference>